<dbReference type="EMBL" id="JAIOIV010000017">
    <property type="protein sequence ID" value="MBZ0154999.1"/>
    <property type="molecule type" value="Genomic_DNA"/>
</dbReference>
<dbReference type="GO" id="GO:0000725">
    <property type="term" value="P:recombinational repair"/>
    <property type="evidence" value="ECO:0007669"/>
    <property type="project" value="TreeGrafter"/>
</dbReference>
<evidence type="ECO:0000313" key="4">
    <source>
        <dbReference type="Proteomes" id="UP000705867"/>
    </source>
</evidence>
<protein>
    <recommendedName>
        <fullName evidence="1">DNA 3'-5' helicase II</fullName>
    </recommendedName>
</protein>
<dbReference type="PANTHER" id="PTHR11070:SF2">
    <property type="entry name" value="ATP-DEPENDENT DNA HELICASE SRS2"/>
    <property type="match status" value="1"/>
</dbReference>
<comment type="caution">
    <text evidence="3">The sequence shown here is derived from an EMBL/GenBank/DDBJ whole genome shotgun (WGS) entry which is preliminary data.</text>
</comment>
<feature type="domain" description="UvrD-like helicase C-terminal" evidence="2">
    <location>
        <begin position="521"/>
        <end position="567"/>
    </location>
</feature>
<reference evidence="3" key="2">
    <citation type="submission" date="2021-08" db="EMBL/GenBank/DDBJ databases">
        <authorList>
            <person name="Dalcin Martins P."/>
        </authorList>
    </citation>
    <scope>NUCLEOTIDE SEQUENCE</scope>
    <source>
        <strain evidence="3">MAG_39</strain>
    </source>
</reference>
<dbReference type="GO" id="GO:0043138">
    <property type="term" value="F:3'-5' DNA helicase activity"/>
    <property type="evidence" value="ECO:0007669"/>
    <property type="project" value="TreeGrafter"/>
</dbReference>
<dbReference type="GO" id="GO:0005524">
    <property type="term" value="F:ATP binding"/>
    <property type="evidence" value="ECO:0007669"/>
    <property type="project" value="InterPro"/>
</dbReference>
<accession>A0A953LZ14</accession>
<dbReference type="Proteomes" id="UP000705867">
    <property type="component" value="Unassembled WGS sequence"/>
</dbReference>
<name>A0A953LZ14_9BACT</name>
<dbReference type="AlphaFoldDB" id="A0A953LZ14"/>
<proteinExistence type="predicted"/>
<dbReference type="InterPro" id="IPR027785">
    <property type="entry name" value="UvrD-like_helicase_C"/>
</dbReference>
<reference evidence="3" key="1">
    <citation type="journal article" date="2021" name="bioRxiv">
        <title>Unraveling nitrogen, sulfur and carbon metabolic pathways and microbial community transcriptional responses to substrate deprivation and toxicity stresses in a bioreactor mimicking anoxic brackish coastal sediment conditions.</title>
        <authorList>
            <person name="Martins P.D."/>
            <person name="Echeveste M.J."/>
            <person name="Arshad A."/>
            <person name="Kurth J."/>
            <person name="Ouboter H."/>
            <person name="Jetten M.S.M."/>
            <person name="Welte C.U."/>
        </authorList>
    </citation>
    <scope>NUCLEOTIDE SEQUENCE</scope>
    <source>
        <strain evidence="3">MAG_39</strain>
    </source>
</reference>
<evidence type="ECO:0000313" key="3">
    <source>
        <dbReference type="EMBL" id="MBZ0154999.1"/>
    </source>
</evidence>
<sequence length="673" mass="77626">MDSNFFFLQAEKNETNHCLLDVLQKWSATTKTQAYVIDRPLGDNKYSYAHRGAMVLLIPKRKLTFIDFSGDAESFESFVEDFVEDLGSISDKYRYKDAIGRPRKWKSELVEILRDGAALNVDSIMTASTLEDPAKQRLSELLISLLIGSINDIKRVGVDIPECRLDKVKRKIQLFDGDQTRFVYQRLEKPQIRIQGLSGTGKTELLLHKLKELYVERPDTRIALTCHNKILAADLRRRIPDFFNFMKVEQQIKWDERLWCVHAWGSASNENSGIYRYICSRYGLTFQRWSVTTPFDKACSDALAELKIIPEHHPLFDYVLIDESQDFPESFFELCKAVTRNVVYIAGDIFQSIFDESVAPSIFPDFLLSKCYRTDPKTLMFAHAVGMGLFEREKLRWLEDKEWERCGYIVDKDVATGEYNLKREPLRRFEDIDDRQTPSVEIVPTEGNFSDCAVDSVVEIVSRIARDNPTVTPDDIGIILLDNNRQTYSLADKLQQVIPRATGWNVNKAYESKQKMPGCLFVSNRNNVKGLEFPFVICITEHVGRTYTYRNALYMTLTRSFLQSFVIVSVERNAEVLPSLQEGLSIINRDGLIKVTPPTDQEKDRIRTAIKSSNSNMSFFDFTEKIFNELDVRPAFRSNLLEALKKTVGEDFDYDNVKETADFLYRKMPRGVE</sequence>
<evidence type="ECO:0000256" key="1">
    <source>
        <dbReference type="ARBA" id="ARBA00034923"/>
    </source>
</evidence>
<dbReference type="SUPFAM" id="SSF52540">
    <property type="entry name" value="P-loop containing nucleoside triphosphate hydrolases"/>
    <property type="match status" value="1"/>
</dbReference>
<dbReference type="Pfam" id="PF13538">
    <property type="entry name" value="UvrD_C_2"/>
    <property type="match status" value="1"/>
</dbReference>
<evidence type="ECO:0000259" key="2">
    <source>
        <dbReference type="Pfam" id="PF13538"/>
    </source>
</evidence>
<dbReference type="InterPro" id="IPR000212">
    <property type="entry name" value="DNA_helicase_UvrD/REP"/>
</dbReference>
<dbReference type="Gene3D" id="3.40.50.300">
    <property type="entry name" value="P-loop containing nucleotide triphosphate hydrolases"/>
    <property type="match status" value="1"/>
</dbReference>
<dbReference type="GO" id="GO:0003677">
    <property type="term" value="F:DNA binding"/>
    <property type="evidence" value="ECO:0007669"/>
    <property type="project" value="InterPro"/>
</dbReference>
<gene>
    <name evidence="3" type="ORF">K8I29_02145</name>
</gene>
<dbReference type="PANTHER" id="PTHR11070">
    <property type="entry name" value="UVRD / RECB / PCRA DNA HELICASE FAMILY MEMBER"/>
    <property type="match status" value="1"/>
</dbReference>
<dbReference type="InterPro" id="IPR027417">
    <property type="entry name" value="P-loop_NTPase"/>
</dbReference>
<organism evidence="3 4">
    <name type="scientific">Candidatus Nitrobium versatile</name>
    <dbReference type="NCBI Taxonomy" id="2884831"/>
    <lineage>
        <taxon>Bacteria</taxon>
        <taxon>Pseudomonadati</taxon>
        <taxon>Nitrospirota</taxon>
        <taxon>Nitrospiria</taxon>
        <taxon>Nitrospirales</taxon>
        <taxon>Nitrospiraceae</taxon>
        <taxon>Candidatus Nitrobium</taxon>
    </lineage>
</organism>